<sequence length="377" mass="41897">MKRDLSLSRELLLKLEELPLNRIVRFQVGDAEIHIDGHTPEEVFYHLGLLKEDALIHSEGSGRMGSIEFAGLTSAGHNLLASLRSNPLSEVGTQPSQPTTTMKAAHLQQDIERGITRLQERIDALKAFDFQTLKEGIMPELAALSAAIADTLERCFGKDTTAYRRYRAATALRPIQPKSYGNNEFYLRQEARENFDRSVALLQDAQRALREDLEDAEHAAPQPIVPAAALSRRVFVVHGHDEGAREAVARFLEKIDFEAIILHEKANQGRTVIEKIEAHGNVGFAVVLLTPDDVGSVKDGTPEPRARQNVLLELGYFIGRLGRDRVCALKRGQLEIPSDFAGVVWEAMDTAGGWKKSLCRELDAMGFAIDWKKAMQA</sequence>
<reference evidence="2 3" key="1">
    <citation type="submission" date="2019-09" db="EMBL/GenBank/DDBJ databases">
        <authorList>
            <person name="Depoorter E."/>
        </authorList>
    </citation>
    <scope>NUCLEOTIDE SEQUENCE [LARGE SCALE GENOMIC DNA]</scope>
    <source>
        <strain evidence="2">LMG 26883</strain>
    </source>
</reference>
<protein>
    <submittedName>
        <fullName evidence="2">Nucleotide-binding protein</fullName>
    </submittedName>
</protein>
<evidence type="ECO:0000259" key="1">
    <source>
        <dbReference type="Pfam" id="PF10137"/>
    </source>
</evidence>
<gene>
    <name evidence="2" type="ORF">BPS26883_06349</name>
</gene>
<dbReference type="InterPro" id="IPR019650">
    <property type="entry name" value="DUF2513"/>
</dbReference>
<name>A0A6P2R524_9BURK</name>
<dbReference type="InterPro" id="IPR019302">
    <property type="entry name" value="CAP12/PCTIR_TIR_dom"/>
</dbReference>
<dbReference type="RefSeq" id="WP_011880219.1">
    <property type="nucleotide sequence ID" value="NZ_CABVPP010000085.1"/>
</dbReference>
<evidence type="ECO:0000313" key="2">
    <source>
        <dbReference type="EMBL" id="VWC29917.1"/>
    </source>
</evidence>
<proteinExistence type="predicted"/>
<dbReference type="AlphaFoldDB" id="A0A6P2R524"/>
<dbReference type="GO" id="GO:0050135">
    <property type="term" value="F:NADP+ nucleosidase activity"/>
    <property type="evidence" value="ECO:0007669"/>
    <property type="project" value="InterPro"/>
</dbReference>
<organism evidence="2 3">
    <name type="scientific">Burkholderia pseudomultivorans</name>
    <dbReference type="NCBI Taxonomy" id="1207504"/>
    <lineage>
        <taxon>Bacteria</taxon>
        <taxon>Pseudomonadati</taxon>
        <taxon>Pseudomonadota</taxon>
        <taxon>Betaproteobacteria</taxon>
        <taxon>Burkholderiales</taxon>
        <taxon>Burkholderiaceae</taxon>
        <taxon>Burkholderia</taxon>
        <taxon>Burkholderia cepacia complex</taxon>
    </lineage>
</organism>
<evidence type="ECO:0000313" key="3">
    <source>
        <dbReference type="Proteomes" id="UP000494162"/>
    </source>
</evidence>
<dbReference type="Pfam" id="PF10137">
    <property type="entry name" value="CAP12-PCTIR_TIR"/>
    <property type="match status" value="1"/>
</dbReference>
<feature type="domain" description="CD-NTase-associated protein 12/Pycsar effector protein TIR" evidence="1">
    <location>
        <begin position="233"/>
        <end position="349"/>
    </location>
</feature>
<dbReference type="GeneID" id="93173412"/>
<dbReference type="EMBL" id="CABVPP010000085">
    <property type="protein sequence ID" value="VWC29917.1"/>
    <property type="molecule type" value="Genomic_DNA"/>
</dbReference>
<dbReference type="Proteomes" id="UP000494162">
    <property type="component" value="Unassembled WGS sequence"/>
</dbReference>
<dbReference type="Pfam" id="PF10711">
    <property type="entry name" value="DUF2513"/>
    <property type="match status" value="1"/>
</dbReference>
<accession>A0A6P2R524</accession>